<reference evidence="3" key="1">
    <citation type="submission" date="2009-11" db="EMBL/GenBank/DDBJ databases">
        <title>The complete chromosome 2 of Sphaerobacter thermophilus DSM 20745.</title>
        <authorList>
            <person name="Lucas S."/>
            <person name="Copeland A."/>
            <person name="Lapidus A."/>
            <person name="Glavina del Rio T."/>
            <person name="Dalin E."/>
            <person name="Tice H."/>
            <person name="Bruce D."/>
            <person name="Goodwin L."/>
            <person name="Pitluck S."/>
            <person name="Kyrpides N."/>
            <person name="Mavromatis K."/>
            <person name="Ivanova N."/>
            <person name="Mikhailova N."/>
            <person name="LaButti K.M."/>
            <person name="Clum A."/>
            <person name="Sun H.I."/>
            <person name="Brettin T."/>
            <person name="Detter J.C."/>
            <person name="Han C."/>
            <person name="Larimer F."/>
            <person name="Land M."/>
            <person name="Hauser L."/>
            <person name="Markowitz V."/>
            <person name="Cheng J.F."/>
            <person name="Hugenholtz P."/>
            <person name="Woyke T."/>
            <person name="Wu D."/>
            <person name="Steenblock K."/>
            <person name="Schneider S."/>
            <person name="Pukall R."/>
            <person name="Goeker M."/>
            <person name="Klenk H.P."/>
            <person name="Eisen J.A."/>
        </authorList>
    </citation>
    <scope>NUCLEOTIDE SEQUENCE [LARGE SCALE GENOMIC DNA]</scope>
    <source>
        <strain evidence="3">ATCC 49802 / DSM 20745 / S 6022</strain>
    </source>
</reference>
<sequence length="80" mass="8606">MSEHQPDEERERKEPPTRDAGVFPSSKTHSSGSGRPGPVQGESHAPDSVQGQEDRGHPPVQPAEGPRDPGYDEPGQDIRG</sequence>
<evidence type="ECO:0000313" key="2">
    <source>
        <dbReference type="EMBL" id="ACZ40717.1"/>
    </source>
</evidence>
<organism evidence="2 3">
    <name type="scientific">Sphaerobacter thermophilus (strain ATCC 49802 / DSM 20745 / KCCM 41009 / NCIMB 13125 / S 6022)</name>
    <dbReference type="NCBI Taxonomy" id="479434"/>
    <lineage>
        <taxon>Bacteria</taxon>
        <taxon>Pseudomonadati</taxon>
        <taxon>Thermomicrobiota</taxon>
        <taxon>Thermomicrobia</taxon>
        <taxon>Sphaerobacterales</taxon>
        <taxon>Sphaerobacterineae</taxon>
        <taxon>Sphaerobacteraceae</taxon>
        <taxon>Sphaerobacter</taxon>
    </lineage>
</organism>
<dbReference type="STRING" id="479434.Sthe_3317"/>
<feature type="region of interest" description="Disordered" evidence="1">
    <location>
        <begin position="1"/>
        <end position="80"/>
    </location>
</feature>
<dbReference type="EMBL" id="CP001824">
    <property type="protein sequence ID" value="ACZ40717.1"/>
    <property type="molecule type" value="Genomic_DNA"/>
</dbReference>
<dbReference type="RefSeq" id="WP_012873752.1">
    <property type="nucleotide sequence ID" value="NC_013524.1"/>
</dbReference>
<protein>
    <submittedName>
        <fullName evidence="2">G-substrate-like protein</fullName>
    </submittedName>
</protein>
<dbReference type="KEGG" id="sti:Sthe_3317"/>
<dbReference type="Proteomes" id="UP000002027">
    <property type="component" value="Chromosome 2"/>
</dbReference>
<evidence type="ECO:0000313" key="3">
    <source>
        <dbReference type="Proteomes" id="UP000002027"/>
    </source>
</evidence>
<feature type="compositionally biased region" description="Basic and acidic residues" evidence="1">
    <location>
        <begin position="65"/>
        <end position="80"/>
    </location>
</feature>
<name>D1CA74_SPHTD</name>
<feature type="compositionally biased region" description="Basic and acidic residues" evidence="1">
    <location>
        <begin position="1"/>
        <end position="17"/>
    </location>
</feature>
<dbReference type="InParanoid" id="D1CA74"/>
<evidence type="ECO:0000256" key="1">
    <source>
        <dbReference type="SAM" id="MobiDB-lite"/>
    </source>
</evidence>
<reference evidence="2 3" key="2">
    <citation type="journal article" date="2010" name="Stand. Genomic Sci.">
        <title>Complete genome sequence of Desulfohalobium retbaense type strain (HR(100)).</title>
        <authorList>
            <person name="Spring S."/>
            <person name="Nolan M."/>
            <person name="Lapidus A."/>
            <person name="Glavina Del Rio T."/>
            <person name="Copeland A."/>
            <person name="Tice H."/>
            <person name="Cheng J.F."/>
            <person name="Lucas S."/>
            <person name="Land M."/>
            <person name="Chen F."/>
            <person name="Bruce D."/>
            <person name="Goodwin L."/>
            <person name="Pitluck S."/>
            <person name="Ivanova N."/>
            <person name="Mavromatis K."/>
            <person name="Mikhailova N."/>
            <person name="Pati A."/>
            <person name="Chen A."/>
            <person name="Palaniappan K."/>
            <person name="Hauser L."/>
            <person name="Chang Y.J."/>
            <person name="Jeffries C.D."/>
            <person name="Munk C."/>
            <person name="Kiss H."/>
            <person name="Chain P."/>
            <person name="Han C."/>
            <person name="Brettin T."/>
            <person name="Detter J.C."/>
            <person name="Schuler E."/>
            <person name="Goker M."/>
            <person name="Rohde M."/>
            <person name="Bristow J."/>
            <person name="Eisen J.A."/>
            <person name="Markowitz V."/>
            <person name="Hugenholtz P."/>
            <person name="Kyrpides N.C."/>
            <person name="Klenk H.P."/>
        </authorList>
    </citation>
    <scope>NUCLEOTIDE SEQUENCE [LARGE SCALE GENOMIC DNA]</scope>
    <source>
        <strain evidence="3">ATCC 49802 / DSM 20745 / S 6022</strain>
    </source>
</reference>
<accession>D1CA74</accession>
<proteinExistence type="predicted"/>
<dbReference type="AlphaFoldDB" id="D1CA74"/>
<dbReference type="HOGENOM" id="CLU_2587963_0_0_0"/>
<keyword evidence="3" id="KW-1185">Reference proteome</keyword>
<gene>
    <name evidence="2" type="ordered locus">Sthe_3317</name>
</gene>